<organism evidence="1 2">
    <name type="scientific">Winogradskyella wandonensis</name>
    <dbReference type="NCBI Taxonomy" id="1442586"/>
    <lineage>
        <taxon>Bacteria</taxon>
        <taxon>Pseudomonadati</taxon>
        <taxon>Bacteroidota</taxon>
        <taxon>Flavobacteriia</taxon>
        <taxon>Flavobacteriales</taxon>
        <taxon>Flavobacteriaceae</taxon>
        <taxon>Winogradskyella</taxon>
    </lineage>
</organism>
<dbReference type="AlphaFoldDB" id="A0A4R1KRN9"/>
<dbReference type="OrthoDB" id="1448860at2"/>
<dbReference type="EMBL" id="SMGI01000002">
    <property type="protein sequence ID" value="TCK67233.1"/>
    <property type="molecule type" value="Genomic_DNA"/>
</dbReference>
<gene>
    <name evidence="1" type="ORF">DFQ05_1006</name>
</gene>
<accession>A0A4R1KRN9</accession>
<evidence type="ECO:0000313" key="2">
    <source>
        <dbReference type="Proteomes" id="UP000295714"/>
    </source>
</evidence>
<dbReference type="RefSeq" id="WP_132704222.1">
    <property type="nucleotide sequence ID" value="NZ_SMGI01000002.1"/>
</dbReference>
<reference evidence="1 2" key="1">
    <citation type="journal article" date="2015" name="Stand. Genomic Sci.">
        <title>Genomic Encyclopedia of Bacterial and Archaeal Type Strains, Phase III: the genomes of soil and plant-associated and newly described type strains.</title>
        <authorList>
            <person name="Whitman W.B."/>
            <person name="Woyke T."/>
            <person name="Klenk H.P."/>
            <person name="Zhou Y."/>
            <person name="Lilburn T.G."/>
            <person name="Beck B.J."/>
            <person name="De Vos P."/>
            <person name="Vandamme P."/>
            <person name="Eisen J.A."/>
            <person name="Garrity G."/>
            <person name="Hugenholtz P."/>
            <person name="Kyrpides N.C."/>
        </authorList>
    </citation>
    <scope>NUCLEOTIDE SEQUENCE [LARGE SCALE GENOMIC DNA]</scope>
    <source>
        <strain evidence="1 2">CECT 8445</strain>
    </source>
</reference>
<dbReference type="Proteomes" id="UP000295714">
    <property type="component" value="Unassembled WGS sequence"/>
</dbReference>
<name>A0A4R1KRN9_9FLAO</name>
<evidence type="ECO:0000313" key="1">
    <source>
        <dbReference type="EMBL" id="TCK67233.1"/>
    </source>
</evidence>
<sequence>MERFNESELLKNNRNLIHKSYENILNYTNQNQQEKEENLDAFLMGLFNVFYEEWQLIYPKYIESIISNDVMATFHKVQLHQMETEFDIPEEINEFAVIYYLAGYFNLFITPYNQTHSNNGEIRYNITKDKDINQNLYDIFEEMWNKIAEKVELNDVEWDEFDLELFYEVEESFLQKYLSKCWKQNKAKLNSKTKAILCEHSGAGEIYYLDESRVIKSISEFLK</sequence>
<proteinExistence type="predicted"/>
<keyword evidence="2" id="KW-1185">Reference proteome</keyword>
<comment type="caution">
    <text evidence="1">The sequence shown here is derived from an EMBL/GenBank/DDBJ whole genome shotgun (WGS) entry which is preliminary data.</text>
</comment>
<protein>
    <submittedName>
        <fullName evidence="1">Uncharacterized protein</fullName>
    </submittedName>
</protein>